<proteinExistence type="predicted"/>
<comment type="caution">
    <text evidence="1">The sequence shown here is derived from an EMBL/GenBank/DDBJ whole genome shotgun (WGS) entry which is preliminary data.</text>
</comment>
<protein>
    <submittedName>
        <fullName evidence="1">Uncharacterized protein</fullName>
    </submittedName>
</protein>
<gene>
    <name evidence="1" type="ORF">BYL167_LOCUS58136</name>
</gene>
<sequence length="81" mass="9601">ILFSLPESFVLELTGEMCKPYRALEDDNKNSDETNNQWTLSFEQFSAAMYAETPIVTWFESNTQQQSLEQRIHNYNQDFLR</sequence>
<dbReference type="Proteomes" id="UP000681967">
    <property type="component" value="Unassembled WGS sequence"/>
</dbReference>
<feature type="non-terminal residue" evidence="1">
    <location>
        <position position="1"/>
    </location>
</feature>
<evidence type="ECO:0000313" key="2">
    <source>
        <dbReference type="Proteomes" id="UP000681967"/>
    </source>
</evidence>
<reference evidence="1" key="1">
    <citation type="submission" date="2021-02" db="EMBL/GenBank/DDBJ databases">
        <authorList>
            <person name="Nowell W R."/>
        </authorList>
    </citation>
    <scope>NUCLEOTIDE SEQUENCE</scope>
</reference>
<dbReference type="EMBL" id="CAJOBH010226197">
    <property type="protein sequence ID" value="CAF5051525.1"/>
    <property type="molecule type" value="Genomic_DNA"/>
</dbReference>
<accession>A0A8S3EGC8</accession>
<name>A0A8S3EGC8_9BILA</name>
<organism evidence="1 2">
    <name type="scientific">Rotaria magnacalcarata</name>
    <dbReference type="NCBI Taxonomy" id="392030"/>
    <lineage>
        <taxon>Eukaryota</taxon>
        <taxon>Metazoa</taxon>
        <taxon>Spiralia</taxon>
        <taxon>Gnathifera</taxon>
        <taxon>Rotifera</taxon>
        <taxon>Eurotatoria</taxon>
        <taxon>Bdelloidea</taxon>
        <taxon>Philodinida</taxon>
        <taxon>Philodinidae</taxon>
        <taxon>Rotaria</taxon>
    </lineage>
</organism>
<evidence type="ECO:0000313" key="1">
    <source>
        <dbReference type="EMBL" id="CAF5051525.1"/>
    </source>
</evidence>
<dbReference type="AlphaFoldDB" id="A0A8S3EGC8"/>